<protein>
    <submittedName>
        <fullName evidence="3">Uncharacterized protein YkwD</fullName>
    </submittedName>
</protein>
<dbReference type="RefSeq" id="WP_121250923.1">
    <property type="nucleotide sequence ID" value="NZ_RBIL01000001.1"/>
</dbReference>
<keyword evidence="4" id="KW-1185">Reference proteome</keyword>
<dbReference type="Proteomes" id="UP000278962">
    <property type="component" value="Unassembled WGS sequence"/>
</dbReference>
<dbReference type="PANTHER" id="PTHR31157:SF1">
    <property type="entry name" value="SCP DOMAIN-CONTAINING PROTEIN"/>
    <property type="match status" value="1"/>
</dbReference>
<dbReference type="OrthoDB" id="68195at2"/>
<accession>A0A660LDK2</accession>
<dbReference type="CDD" id="cd05379">
    <property type="entry name" value="CAP_bacterial"/>
    <property type="match status" value="1"/>
</dbReference>
<feature type="domain" description="SCP" evidence="2">
    <location>
        <begin position="50"/>
        <end position="170"/>
    </location>
</feature>
<evidence type="ECO:0000256" key="1">
    <source>
        <dbReference type="SAM" id="SignalP"/>
    </source>
</evidence>
<organism evidence="3 4">
    <name type="scientific">Solirubrobacter pauli</name>
    <dbReference type="NCBI Taxonomy" id="166793"/>
    <lineage>
        <taxon>Bacteria</taxon>
        <taxon>Bacillati</taxon>
        <taxon>Actinomycetota</taxon>
        <taxon>Thermoleophilia</taxon>
        <taxon>Solirubrobacterales</taxon>
        <taxon>Solirubrobacteraceae</taxon>
        <taxon>Solirubrobacter</taxon>
    </lineage>
</organism>
<feature type="chain" id="PRO_5024848017" evidence="1">
    <location>
        <begin position="28"/>
        <end position="174"/>
    </location>
</feature>
<dbReference type="InterPro" id="IPR035940">
    <property type="entry name" value="CAP_sf"/>
</dbReference>
<sequence>MTTARPAVAGFALSAVLLMLFATPSFAACSGADAHGGSASARAAAMRCLVAETRAAAGRPALRSAASLGRSAAIKAATLGRCGTFSHTPCGQSMTAPMRKSGYAGRCFSVGENLAWTTRGATPREVLQSWLESPPHRETLLDARYRDTGVARRVVTLNGAGRVEVWVQHFGRRC</sequence>
<dbReference type="Pfam" id="PF00188">
    <property type="entry name" value="CAP"/>
    <property type="match status" value="1"/>
</dbReference>
<gene>
    <name evidence="3" type="ORF">C8N24_2962</name>
</gene>
<proteinExistence type="predicted"/>
<dbReference type="PROSITE" id="PS51257">
    <property type="entry name" value="PROKAR_LIPOPROTEIN"/>
    <property type="match status" value="1"/>
</dbReference>
<dbReference type="Gene3D" id="3.40.33.10">
    <property type="entry name" value="CAP"/>
    <property type="match status" value="1"/>
</dbReference>
<dbReference type="AlphaFoldDB" id="A0A660LDK2"/>
<evidence type="ECO:0000259" key="2">
    <source>
        <dbReference type="Pfam" id="PF00188"/>
    </source>
</evidence>
<dbReference type="PANTHER" id="PTHR31157">
    <property type="entry name" value="SCP DOMAIN-CONTAINING PROTEIN"/>
    <property type="match status" value="1"/>
</dbReference>
<evidence type="ECO:0000313" key="4">
    <source>
        <dbReference type="Proteomes" id="UP000278962"/>
    </source>
</evidence>
<dbReference type="EMBL" id="RBIL01000001">
    <property type="protein sequence ID" value="RKQ93102.1"/>
    <property type="molecule type" value="Genomic_DNA"/>
</dbReference>
<reference evidence="3 4" key="1">
    <citation type="submission" date="2018-10" db="EMBL/GenBank/DDBJ databases">
        <title>Genomic Encyclopedia of Archaeal and Bacterial Type Strains, Phase II (KMG-II): from individual species to whole genera.</title>
        <authorList>
            <person name="Goeker M."/>
        </authorList>
    </citation>
    <scope>NUCLEOTIDE SEQUENCE [LARGE SCALE GENOMIC DNA]</scope>
    <source>
        <strain evidence="3 4">DSM 14954</strain>
    </source>
</reference>
<dbReference type="InterPro" id="IPR014044">
    <property type="entry name" value="CAP_dom"/>
</dbReference>
<name>A0A660LDK2_9ACTN</name>
<feature type="signal peptide" evidence="1">
    <location>
        <begin position="1"/>
        <end position="27"/>
    </location>
</feature>
<dbReference type="SUPFAM" id="SSF55797">
    <property type="entry name" value="PR-1-like"/>
    <property type="match status" value="1"/>
</dbReference>
<comment type="caution">
    <text evidence="3">The sequence shown here is derived from an EMBL/GenBank/DDBJ whole genome shotgun (WGS) entry which is preliminary data.</text>
</comment>
<evidence type="ECO:0000313" key="3">
    <source>
        <dbReference type="EMBL" id="RKQ93102.1"/>
    </source>
</evidence>
<keyword evidence="1" id="KW-0732">Signal</keyword>